<dbReference type="NCBIfam" id="TIGR00615">
    <property type="entry name" value="recR"/>
    <property type="match status" value="1"/>
</dbReference>
<dbReference type="CDD" id="cd01025">
    <property type="entry name" value="TOPRIM_recR"/>
    <property type="match status" value="1"/>
</dbReference>
<comment type="similarity">
    <text evidence="7">Belongs to the RecR family.</text>
</comment>
<dbReference type="Gene3D" id="1.10.8.420">
    <property type="entry name" value="RecR Domain 1"/>
    <property type="match status" value="1"/>
</dbReference>
<proteinExistence type="inferred from homology"/>
<dbReference type="InterPro" id="IPR034137">
    <property type="entry name" value="TOPRIM_RecR"/>
</dbReference>
<evidence type="ECO:0000256" key="1">
    <source>
        <dbReference type="ARBA" id="ARBA00022723"/>
    </source>
</evidence>
<keyword evidence="1 7" id="KW-0479">Metal-binding</keyword>
<evidence type="ECO:0000313" key="10">
    <source>
        <dbReference type="Proteomes" id="UP000176413"/>
    </source>
</evidence>
<feature type="domain" description="Toprim" evidence="8">
    <location>
        <begin position="79"/>
        <end position="176"/>
    </location>
</feature>
<dbReference type="Gene3D" id="3.30.60.80">
    <property type="match status" value="1"/>
</dbReference>
<dbReference type="Pfam" id="PF21175">
    <property type="entry name" value="RecR_C"/>
    <property type="match status" value="1"/>
</dbReference>
<evidence type="ECO:0000256" key="3">
    <source>
        <dbReference type="ARBA" id="ARBA00022771"/>
    </source>
</evidence>
<keyword evidence="3 7" id="KW-0863">Zinc-finger</keyword>
<dbReference type="GO" id="GO:0006281">
    <property type="term" value="P:DNA repair"/>
    <property type="evidence" value="ECO:0007669"/>
    <property type="project" value="UniProtKB-UniRule"/>
</dbReference>
<dbReference type="GO" id="GO:0003677">
    <property type="term" value="F:DNA binding"/>
    <property type="evidence" value="ECO:0007669"/>
    <property type="project" value="UniProtKB-UniRule"/>
</dbReference>
<dbReference type="PROSITE" id="PS01300">
    <property type="entry name" value="RECR"/>
    <property type="match status" value="1"/>
</dbReference>
<feature type="zinc finger region" description="C4-type" evidence="7">
    <location>
        <begin position="56"/>
        <end position="71"/>
    </location>
</feature>
<evidence type="ECO:0000256" key="5">
    <source>
        <dbReference type="ARBA" id="ARBA00023172"/>
    </source>
</evidence>
<dbReference type="Pfam" id="PF02132">
    <property type="entry name" value="RecR_ZnF"/>
    <property type="match status" value="1"/>
</dbReference>
<dbReference type="InterPro" id="IPR015967">
    <property type="entry name" value="Rcmb_RecR_Znf"/>
</dbReference>
<dbReference type="PANTHER" id="PTHR30446:SF0">
    <property type="entry name" value="RECOMBINATION PROTEIN RECR"/>
    <property type="match status" value="1"/>
</dbReference>
<keyword evidence="4 7" id="KW-0862">Zinc</keyword>
<evidence type="ECO:0000256" key="2">
    <source>
        <dbReference type="ARBA" id="ARBA00022763"/>
    </source>
</evidence>
<dbReference type="InterPro" id="IPR023627">
    <property type="entry name" value="Rcmb_RecR"/>
</dbReference>
<dbReference type="InterPro" id="IPR000093">
    <property type="entry name" value="DNA_Rcmb_RecR"/>
</dbReference>
<dbReference type="Pfam" id="PF21176">
    <property type="entry name" value="RecR_HhH"/>
    <property type="match status" value="1"/>
</dbReference>
<keyword evidence="5 7" id="KW-0233">DNA recombination</keyword>
<comment type="caution">
    <text evidence="9">The sequence shown here is derived from an EMBL/GenBank/DDBJ whole genome shotgun (WGS) entry which is preliminary data.</text>
</comment>
<dbReference type="GO" id="GO:0008270">
    <property type="term" value="F:zinc ion binding"/>
    <property type="evidence" value="ECO:0007669"/>
    <property type="project" value="UniProtKB-KW"/>
</dbReference>
<dbReference type="PROSITE" id="PS50880">
    <property type="entry name" value="TOPRIM"/>
    <property type="match status" value="1"/>
</dbReference>
<evidence type="ECO:0000256" key="7">
    <source>
        <dbReference type="HAMAP-Rule" id="MF_00017"/>
    </source>
</evidence>
<accession>A0A1F6M9Y6</accession>
<comment type="function">
    <text evidence="7">May play a role in DNA repair. It seems to be involved in an RecBC-independent recombinational process of DNA repair. It may act with RecF and RecO.</text>
</comment>
<dbReference type="Proteomes" id="UP000176413">
    <property type="component" value="Unassembled WGS sequence"/>
</dbReference>
<dbReference type="Gene3D" id="3.40.1360.10">
    <property type="match status" value="1"/>
</dbReference>
<organism evidence="9 10">
    <name type="scientific">Candidatus Magasanikbacteria bacterium RIFCSPHIGHO2_02_FULL_45_10</name>
    <dbReference type="NCBI Taxonomy" id="1798679"/>
    <lineage>
        <taxon>Bacteria</taxon>
        <taxon>Candidatus Magasanikiibacteriota</taxon>
    </lineage>
</organism>
<reference evidence="9 10" key="1">
    <citation type="journal article" date="2016" name="Nat. Commun.">
        <title>Thousands of microbial genomes shed light on interconnected biogeochemical processes in an aquifer system.</title>
        <authorList>
            <person name="Anantharaman K."/>
            <person name="Brown C.T."/>
            <person name="Hug L.A."/>
            <person name="Sharon I."/>
            <person name="Castelle C.J."/>
            <person name="Probst A.J."/>
            <person name="Thomas B.C."/>
            <person name="Singh A."/>
            <person name="Wilkins M.J."/>
            <person name="Karaoz U."/>
            <person name="Brodie E.L."/>
            <person name="Williams K.H."/>
            <person name="Hubbard S.S."/>
            <person name="Banfield J.F."/>
        </authorList>
    </citation>
    <scope>NUCLEOTIDE SEQUENCE [LARGE SCALE GENOMIC DNA]</scope>
</reference>
<sequence length="200" mass="22553">MYPPAINNLIRALKRLPSVGERTAERFVFFLLKSGKKEVSELMLALKELIENIKSCEVCWNFSDTSPCAICANPKRDQTTVCVVTDAPDVNVIEKTGFYNGVYHILRNVYDPSDEQSLERIKLSELLARLKKRTIKEVILALNPDIAGETTMLLLEKEIKTASPEVRLTRLARGLPLGADLRYADEITLASAFKNRTQKQ</sequence>
<evidence type="ECO:0000256" key="6">
    <source>
        <dbReference type="ARBA" id="ARBA00023204"/>
    </source>
</evidence>
<dbReference type="InterPro" id="IPR006171">
    <property type="entry name" value="TOPRIM_dom"/>
</dbReference>
<dbReference type="PANTHER" id="PTHR30446">
    <property type="entry name" value="RECOMBINATION PROTEIN RECR"/>
    <property type="match status" value="1"/>
</dbReference>
<gene>
    <name evidence="7" type="primary">recR</name>
    <name evidence="9" type="ORF">A3D53_03445</name>
</gene>
<dbReference type="AlphaFoldDB" id="A0A1F6M9Y6"/>
<dbReference type="EMBL" id="MFQA01000042">
    <property type="protein sequence ID" value="OGH68446.1"/>
    <property type="molecule type" value="Genomic_DNA"/>
</dbReference>
<dbReference type="GO" id="GO:0006310">
    <property type="term" value="P:DNA recombination"/>
    <property type="evidence" value="ECO:0007669"/>
    <property type="project" value="UniProtKB-UniRule"/>
</dbReference>
<dbReference type="Pfam" id="PF13662">
    <property type="entry name" value="Toprim_4"/>
    <property type="match status" value="1"/>
</dbReference>
<dbReference type="SUPFAM" id="SSF111304">
    <property type="entry name" value="Recombination protein RecR"/>
    <property type="match status" value="1"/>
</dbReference>
<name>A0A1F6M9Y6_9BACT</name>
<dbReference type="SMART" id="SM00493">
    <property type="entry name" value="TOPRIM"/>
    <property type="match status" value="1"/>
</dbReference>
<evidence type="ECO:0000259" key="8">
    <source>
        <dbReference type="PROSITE" id="PS50880"/>
    </source>
</evidence>
<evidence type="ECO:0000256" key="4">
    <source>
        <dbReference type="ARBA" id="ARBA00022833"/>
    </source>
</evidence>
<protein>
    <recommendedName>
        <fullName evidence="7">Recombination protein RecR</fullName>
    </recommendedName>
</protein>
<keyword evidence="2 7" id="KW-0227">DNA damage</keyword>
<keyword evidence="6 7" id="KW-0234">DNA repair</keyword>
<evidence type="ECO:0000313" key="9">
    <source>
        <dbReference type="EMBL" id="OGH68446.1"/>
    </source>
</evidence>
<dbReference type="HAMAP" id="MF_00017">
    <property type="entry name" value="RecR"/>
    <property type="match status" value="1"/>
</dbReference>